<keyword evidence="3" id="KW-1185">Reference proteome</keyword>
<dbReference type="InterPro" id="IPR042245">
    <property type="entry name" value="Tgt2/MlaC_sf"/>
</dbReference>
<dbReference type="Pfam" id="PF05494">
    <property type="entry name" value="MlaC"/>
    <property type="match status" value="1"/>
</dbReference>
<comment type="caution">
    <text evidence="2">The sequence shown here is derived from an EMBL/GenBank/DDBJ whole genome shotgun (WGS) entry which is preliminary data.</text>
</comment>
<dbReference type="EMBL" id="JBHSGI010000009">
    <property type="protein sequence ID" value="MFC4668995.1"/>
    <property type="molecule type" value="Genomic_DNA"/>
</dbReference>
<reference evidence="3" key="1">
    <citation type="journal article" date="2019" name="Int. J. Syst. Evol. Microbiol.">
        <title>The Global Catalogue of Microorganisms (GCM) 10K type strain sequencing project: providing services to taxonomists for standard genome sequencing and annotation.</title>
        <authorList>
            <consortium name="The Broad Institute Genomics Platform"/>
            <consortium name="The Broad Institute Genome Sequencing Center for Infectious Disease"/>
            <person name="Wu L."/>
            <person name="Ma J."/>
        </authorList>
    </citation>
    <scope>NUCLEOTIDE SEQUENCE [LARGE SCALE GENOMIC DNA]</scope>
    <source>
        <strain evidence="3">CGMCC 4.7283</strain>
    </source>
</reference>
<dbReference type="Gene3D" id="3.10.450.710">
    <property type="entry name" value="Tgt2/MlaC"/>
    <property type="match status" value="1"/>
</dbReference>
<dbReference type="Proteomes" id="UP001595973">
    <property type="component" value="Unassembled WGS sequence"/>
</dbReference>
<dbReference type="PANTHER" id="PTHR36573">
    <property type="entry name" value="INTERMEMBRANE PHOSPHOLIPID TRANSPORT SYSTEM BINDING PROTEIN MLAC"/>
    <property type="match status" value="1"/>
</dbReference>
<feature type="signal peptide" evidence="1">
    <location>
        <begin position="1"/>
        <end position="30"/>
    </location>
</feature>
<protein>
    <submittedName>
        <fullName evidence="2">Phospholipid-binding protein MlaC</fullName>
    </submittedName>
</protein>
<organism evidence="2 3">
    <name type="scientific">Seohaeicola nanhaiensis</name>
    <dbReference type="NCBI Taxonomy" id="1387282"/>
    <lineage>
        <taxon>Bacteria</taxon>
        <taxon>Pseudomonadati</taxon>
        <taxon>Pseudomonadota</taxon>
        <taxon>Alphaproteobacteria</taxon>
        <taxon>Rhodobacterales</taxon>
        <taxon>Roseobacteraceae</taxon>
        <taxon>Seohaeicola</taxon>
    </lineage>
</organism>
<keyword evidence="1" id="KW-0732">Signal</keyword>
<proteinExistence type="predicted"/>
<accession>A0ABV9KFN2</accession>
<dbReference type="PANTHER" id="PTHR36573:SF1">
    <property type="entry name" value="INTERMEMBRANE PHOSPHOLIPID TRANSPORT SYSTEM BINDING PROTEIN MLAC"/>
    <property type="match status" value="1"/>
</dbReference>
<dbReference type="InterPro" id="IPR008869">
    <property type="entry name" value="MlaC/ttg2D"/>
</dbReference>
<dbReference type="InterPro" id="IPR006311">
    <property type="entry name" value="TAT_signal"/>
</dbReference>
<dbReference type="RefSeq" id="WP_380717399.1">
    <property type="nucleotide sequence ID" value="NZ_JBHSGI010000009.1"/>
</dbReference>
<sequence>MPSNLFTRRSFTATALGALAVAFLPRPVLALSEAGARKLVDTLVADINQVISSGKSEAAMIKDFERIFVRYADVPIMARYALGSDARRASGAQINAFTKAFQRYISTKYGKRFREFIGGKIEVKSARQIKAGYEIRSTAYLQGQAPFDVTFLVSDKSGKDLFFNMFIEGVNMLLTERTEIGAMLDKRKGNIDQLIADLSRMG</sequence>
<evidence type="ECO:0000313" key="2">
    <source>
        <dbReference type="EMBL" id="MFC4668995.1"/>
    </source>
</evidence>
<dbReference type="PROSITE" id="PS51318">
    <property type="entry name" value="TAT"/>
    <property type="match status" value="1"/>
</dbReference>
<feature type="chain" id="PRO_5046595718" evidence="1">
    <location>
        <begin position="31"/>
        <end position="202"/>
    </location>
</feature>
<gene>
    <name evidence="2" type="ORF">ACFO5X_10555</name>
</gene>
<evidence type="ECO:0000256" key="1">
    <source>
        <dbReference type="SAM" id="SignalP"/>
    </source>
</evidence>
<evidence type="ECO:0000313" key="3">
    <source>
        <dbReference type="Proteomes" id="UP001595973"/>
    </source>
</evidence>
<name>A0ABV9KFN2_9RHOB</name>